<accession>A0A9D4PHZ7</accession>
<feature type="compositionally biased region" description="Low complexity" evidence="1">
    <location>
        <begin position="7"/>
        <end position="26"/>
    </location>
</feature>
<comment type="caution">
    <text evidence="2">The sequence shown here is derived from an EMBL/GenBank/DDBJ whole genome shotgun (WGS) entry which is preliminary data.</text>
</comment>
<feature type="compositionally biased region" description="Low complexity" evidence="1">
    <location>
        <begin position="81"/>
        <end position="90"/>
    </location>
</feature>
<feature type="region of interest" description="Disordered" evidence="1">
    <location>
        <begin position="77"/>
        <end position="102"/>
    </location>
</feature>
<dbReference type="OMA" id="NQECSSF"/>
<feature type="region of interest" description="Disordered" evidence="1">
    <location>
        <begin position="124"/>
        <end position="212"/>
    </location>
</feature>
<feature type="region of interest" description="Disordered" evidence="1">
    <location>
        <begin position="1"/>
        <end position="34"/>
    </location>
</feature>
<dbReference type="EMBL" id="JABSTV010001253">
    <property type="protein sequence ID" value="KAH7943169.1"/>
    <property type="molecule type" value="Genomic_DNA"/>
</dbReference>
<organism evidence="2 3">
    <name type="scientific">Rhipicephalus sanguineus</name>
    <name type="common">Brown dog tick</name>
    <name type="synonym">Ixodes sanguineus</name>
    <dbReference type="NCBI Taxonomy" id="34632"/>
    <lineage>
        <taxon>Eukaryota</taxon>
        <taxon>Metazoa</taxon>
        <taxon>Ecdysozoa</taxon>
        <taxon>Arthropoda</taxon>
        <taxon>Chelicerata</taxon>
        <taxon>Arachnida</taxon>
        <taxon>Acari</taxon>
        <taxon>Parasitiformes</taxon>
        <taxon>Ixodida</taxon>
        <taxon>Ixodoidea</taxon>
        <taxon>Ixodidae</taxon>
        <taxon>Rhipicephalinae</taxon>
        <taxon>Rhipicephalus</taxon>
        <taxon>Rhipicephalus</taxon>
    </lineage>
</organism>
<feature type="region of interest" description="Disordered" evidence="1">
    <location>
        <begin position="464"/>
        <end position="485"/>
    </location>
</feature>
<dbReference type="Proteomes" id="UP000821837">
    <property type="component" value="Unassembled WGS sequence"/>
</dbReference>
<evidence type="ECO:0000313" key="3">
    <source>
        <dbReference type="Proteomes" id="UP000821837"/>
    </source>
</evidence>
<feature type="compositionally biased region" description="Basic residues" evidence="1">
    <location>
        <begin position="124"/>
        <end position="141"/>
    </location>
</feature>
<sequence>MGGSGSRAAATADRAQQQQQQVRPDALALQPSACRSGPPLLAPRYVMFFRRAWSRLRKPSNAGAPYATDAAVCDAPAGAQSSSTTSGGTSIADGKAAGGTSARATSLMGGMAAVSSAAEQRIQWRRAGRDRRRTWGFRKLKTTSDSAVSSPEGAPAAQQQTPTNLAADVAAGVAAEGAPRSPPANKPAGESPQAGLAVGREPDSSAAAPAAPGADDYACLAEDDINWSTGYVKLCCMPDALNQECSSFQDLRKGPDAFPATTVQSQVVVERVHSVEQRVNLRDGRSVFGETTERICYGRRTSQLTVFKGDGTSEQTACELMTFDTSGPTATAVLQRSVVVQQNRSSNQCPGRQTSEPGLVDDATCVTVVREQKVQATSTATGGVTLEPTETRRCASLSPTAPVVAGNYCPVGLLIQPQHQQQHLQHCWANFNDDSGAGRGRANAQRREDSVFNSGSFLYALRHSPSANFPRPHPPSGHQQQHWRGDRGSLENYAARGDFSAGGVWNHHRHRLNASRERSGSGISSEDDSGVMAAARRSTSRRKSGSTAKASFDDGDVADIFMFSEDDDDDLCAEEDLCANGGNAVAGPMRPGSGNNRNFEVNLGSRDTGATAAGHRVVEDGSGDNRARIELAVRI</sequence>
<proteinExistence type="predicted"/>
<dbReference type="VEuPathDB" id="VectorBase:RSAN_025769"/>
<keyword evidence="3" id="KW-1185">Reference proteome</keyword>
<feature type="compositionally biased region" description="Low complexity" evidence="1">
    <location>
        <begin position="166"/>
        <end position="178"/>
    </location>
</feature>
<dbReference type="OrthoDB" id="6515176at2759"/>
<reference evidence="2" key="1">
    <citation type="journal article" date="2020" name="Cell">
        <title>Large-Scale Comparative Analyses of Tick Genomes Elucidate Their Genetic Diversity and Vector Capacities.</title>
        <authorList>
            <consortium name="Tick Genome and Microbiome Consortium (TIGMIC)"/>
            <person name="Jia N."/>
            <person name="Wang J."/>
            <person name="Shi W."/>
            <person name="Du L."/>
            <person name="Sun Y."/>
            <person name="Zhan W."/>
            <person name="Jiang J.F."/>
            <person name="Wang Q."/>
            <person name="Zhang B."/>
            <person name="Ji P."/>
            <person name="Bell-Sakyi L."/>
            <person name="Cui X.M."/>
            <person name="Yuan T.T."/>
            <person name="Jiang B.G."/>
            <person name="Yang W.F."/>
            <person name="Lam T.T."/>
            <person name="Chang Q.C."/>
            <person name="Ding S.J."/>
            <person name="Wang X.J."/>
            <person name="Zhu J.G."/>
            <person name="Ruan X.D."/>
            <person name="Zhao L."/>
            <person name="Wei J.T."/>
            <person name="Ye R.Z."/>
            <person name="Que T.C."/>
            <person name="Du C.H."/>
            <person name="Zhou Y.H."/>
            <person name="Cheng J.X."/>
            <person name="Dai P.F."/>
            <person name="Guo W.B."/>
            <person name="Han X.H."/>
            <person name="Huang E.J."/>
            <person name="Li L.F."/>
            <person name="Wei W."/>
            <person name="Gao Y.C."/>
            <person name="Liu J.Z."/>
            <person name="Shao H.Z."/>
            <person name="Wang X."/>
            <person name="Wang C.C."/>
            <person name="Yang T.C."/>
            <person name="Huo Q.B."/>
            <person name="Li W."/>
            <person name="Chen H.Y."/>
            <person name="Chen S.E."/>
            <person name="Zhou L.G."/>
            <person name="Ni X.B."/>
            <person name="Tian J.H."/>
            <person name="Sheng Y."/>
            <person name="Liu T."/>
            <person name="Pan Y.S."/>
            <person name="Xia L.Y."/>
            <person name="Li J."/>
            <person name="Zhao F."/>
            <person name="Cao W.C."/>
        </authorList>
    </citation>
    <scope>NUCLEOTIDE SEQUENCE</scope>
    <source>
        <strain evidence="2">Rsan-2018</strain>
    </source>
</reference>
<dbReference type="AlphaFoldDB" id="A0A9D4PHZ7"/>
<evidence type="ECO:0000313" key="2">
    <source>
        <dbReference type="EMBL" id="KAH7943169.1"/>
    </source>
</evidence>
<evidence type="ECO:0000256" key="1">
    <source>
        <dbReference type="SAM" id="MobiDB-lite"/>
    </source>
</evidence>
<gene>
    <name evidence="2" type="ORF">HPB52_005958</name>
</gene>
<name>A0A9D4PHZ7_RHISA</name>
<feature type="region of interest" description="Disordered" evidence="1">
    <location>
        <begin position="512"/>
        <end position="551"/>
    </location>
</feature>
<protein>
    <submittedName>
        <fullName evidence="2">Uncharacterized protein</fullName>
    </submittedName>
</protein>
<reference evidence="2" key="2">
    <citation type="submission" date="2021-09" db="EMBL/GenBank/DDBJ databases">
        <authorList>
            <person name="Jia N."/>
            <person name="Wang J."/>
            <person name="Shi W."/>
            <person name="Du L."/>
            <person name="Sun Y."/>
            <person name="Zhan W."/>
            <person name="Jiang J."/>
            <person name="Wang Q."/>
            <person name="Zhang B."/>
            <person name="Ji P."/>
            <person name="Sakyi L.B."/>
            <person name="Cui X."/>
            <person name="Yuan T."/>
            <person name="Jiang B."/>
            <person name="Yang W."/>
            <person name="Lam T.T.-Y."/>
            <person name="Chang Q."/>
            <person name="Ding S."/>
            <person name="Wang X."/>
            <person name="Zhu J."/>
            <person name="Ruan X."/>
            <person name="Zhao L."/>
            <person name="Wei J."/>
            <person name="Que T."/>
            <person name="Du C."/>
            <person name="Cheng J."/>
            <person name="Dai P."/>
            <person name="Han X."/>
            <person name="Huang E."/>
            <person name="Gao Y."/>
            <person name="Liu J."/>
            <person name="Shao H."/>
            <person name="Ye R."/>
            <person name="Li L."/>
            <person name="Wei W."/>
            <person name="Wang X."/>
            <person name="Wang C."/>
            <person name="Huo Q."/>
            <person name="Li W."/>
            <person name="Guo W."/>
            <person name="Chen H."/>
            <person name="Chen S."/>
            <person name="Zhou L."/>
            <person name="Zhou L."/>
            <person name="Ni X."/>
            <person name="Tian J."/>
            <person name="Zhou Y."/>
            <person name="Sheng Y."/>
            <person name="Liu T."/>
            <person name="Pan Y."/>
            <person name="Xia L."/>
            <person name="Li J."/>
            <person name="Zhao F."/>
            <person name="Cao W."/>
        </authorList>
    </citation>
    <scope>NUCLEOTIDE SEQUENCE</scope>
    <source>
        <strain evidence="2">Rsan-2018</strain>
        <tissue evidence="2">Larvae</tissue>
    </source>
</reference>